<evidence type="ECO:0000256" key="2">
    <source>
        <dbReference type="ARBA" id="ARBA00022485"/>
    </source>
</evidence>
<evidence type="ECO:0000256" key="3">
    <source>
        <dbReference type="ARBA" id="ARBA00022723"/>
    </source>
</evidence>
<comment type="caution">
    <text evidence="8">The sequence shown here is derived from an EMBL/GenBank/DDBJ whole genome shotgun (WGS) entry which is preliminary data.</text>
</comment>
<evidence type="ECO:0000256" key="4">
    <source>
        <dbReference type="ARBA" id="ARBA00023004"/>
    </source>
</evidence>
<keyword evidence="3" id="KW-0479">Metal-binding</keyword>
<keyword evidence="6" id="KW-0456">Lyase</keyword>
<reference evidence="8" key="1">
    <citation type="journal article" date="2014" name="Front. Microbiol.">
        <title>High frequency of phylogenetically diverse reductive dehalogenase-homologous genes in deep subseafloor sedimentary metagenomes.</title>
        <authorList>
            <person name="Kawai M."/>
            <person name="Futagami T."/>
            <person name="Toyoda A."/>
            <person name="Takaki Y."/>
            <person name="Nishi S."/>
            <person name="Hori S."/>
            <person name="Arai W."/>
            <person name="Tsubouchi T."/>
            <person name="Morono Y."/>
            <person name="Uchiyama I."/>
            <person name="Ito T."/>
            <person name="Fujiyama A."/>
            <person name="Inagaki F."/>
            <person name="Takami H."/>
        </authorList>
    </citation>
    <scope>NUCLEOTIDE SEQUENCE</scope>
    <source>
        <strain evidence="8">Expedition CK06-06</strain>
    </source>
</reference>
<dbReference type="InterPro" id="IPR051208">
    <property type="entry name" value="Class-I_Fumarase/Tartrate_DH"/>
</dbReference>
<dbReference type="PANTHER" id="PTHR30389">
    <property type="entry name" value="FUMARATE HYDRATASE-RELATED"/>
    <property type="match status" value="1"/>
</dbReference>
<dbReference type="EMBL" id="BARS01002214">
    <property type="protein sequence ID" value="GAF82903.1"/>
    <property type="molecule type" value="Genomic_DNA"/>
</dbReference>
<sequence>QETHIIGGSLYAAVEEGVRLGYSQGYLRKSIVSQPFSARINTRDNTPPVIHTEIVPGDQLNITLMPKGSGAENMSQLAMLKPGDGRQGIIDLVVRTVDEAGGNPCPPLIIGLGIGGTAEKAMLLAKKALLRPVAEPNPDPEVAELEKEILSRINDLGIGPLGFGGMITALAVQAEVMPTHIASLPVAVNLQCHCARHKETVL</sequence>
<dbReference type="GO" id="GO:0016829">
    <property type="term" value="F:lyase activity"/>
    <property type="evidence" value="ECO:0007669"/>
    <property type="project" value="UniProtKB-KW"/>
</dbReference>
<evidence type="ECO:0000256" key="5">
    <source>
        <dbReference type="ARBA" id="ARBA00023014"/>
    </source>
</evidence>
<feature type="non-terminal residue" evidence="8">
    <location>
        <position position="1"/>
    </location>
</feature>
<evidence type="ECO:0000256" key="1">
    <source>
        <dbReference type="ARBA" id="ARBA00008876"/>
    </source>
</evidence>
<feature type="domain" description="Fe-S hydro-lyase tartrate dehydratase alpha-type catalytic" evidence="7">
    <location>
        <begin position="1"/>
        <end position="199"/>
    </location>
</feature>
<dbReference type="GO" id="GO:0046872">
    <property type="term" value="F:metal ion binding"/>
    <property type="evidence" value="ECO:0007669"/>
    <property type="project" value="UniProtKB-KW"/>
</dbReference>
<keyword evidence="2" id="KW-0004">4Fe-4S</keyword>
<evidence type="ECO:0000313" key="8">
    <source>
        <dbReference type="EMBL" id="GAF82903.1"/>
    </source>
</evidence>
<dbReference type="InterPro" id="IPR004646">
    <property type="entry name" value="Fe-S_hydro-lyase_TtdA-typ_cat"/>
</dbReference>
<accession>X0SP79</accession>
<evidence type="ECO:0000259" key="7">
    <source>
        <dbReference type="Pfam" id="PF05681"/>
    </source>
</evidence>
<protein>
    <recommendedName>
        <fullName evidence="7">Fe-S hydro-lyase tartrate dehydratase alpha-type catalytic domain-containing protein</fullName>
    </recommendedName>
</protein>
<keyword evidence="4" id="KW-0408">Iron</keyword>
<dbReference type="AlphaFoldDB" id="X0SP79"/>
<name>X0SP79_9ZZZZ</name>
<proteinExistence type="inferred from homology"/>
<dbReference type="NCBIfam" id="NF004885">
    <property type="entry name" value="PRK06246.1"/>
    <property type="match status" value="1"/>
</dbReference>
<dbReference type="Pfam" id="PF05681">
    <property type="entry name" value="Fumerase"/>
    <property type="match status" value="1"/>
</dbReference>
<dbReference type="GO" id="GO:0051539">
    <property type="term" value="F:4 iron, 4 sulfur cluster binding"/>
    <property type="evidence" value="ECO:0007669"/>
    <property type="project" value="UniProtKB-KW"/>
</dbReference>
<dbReference type="PANTHER" id="PTHR30389:SF17">
    <property type="entry name" value="L(+)-TARTRATE DEHYDRATASE SUBUNIT ALPHA-RELATED"/>
    <property type="match status" value="1"/>
</dbReference>
<keyword evidence="5" id="KW-0411">Iron-sulfur</keyword>
<evidence type="ECO:0000256" key="6">
    <source>
        <dbReference type="ARBA" id="ARBA00023239"/>
    </source>
</evidence>
<organism evidence="8">
    <name type="scientific">marine sediment metagenome</name>
    <dbReference type="NCBI Taxonomy" id="412755"/>
    <lineage>
        <taxon>unclassified sequences</taxon>
        <taxon>metagenomes</taxon>
        <taxon>ecological metagenomes</taxon>
    </lineage>
</organism>
<gene>
    <name evidence="8" type="ORF">S01H1_04170</name>
</gene>
<dbReference type="NCBIfam" id="TIGR00722">
    <property type="entry name" value="ttdA_fumA_fumB"/>
    <property type="match status" value="1"/>
</dbReference>
<comment type="similarity">
    <text evidence="1">Belongs to the class-I fumarase family.</text>
</comment>